<organism evidence="1 2">
    <name type="scientific">Ectocarpus siliculosus</name>
    <name type="common">Brown alga</name>
    <name type="synonym">Conferva siliculosa</name>
    <dbReference type="NCBI Taxonomy" id="2880"/>
    <lineage>
        <taxon>Eukaryota</taxon>
        <taxon>Sar</taxon>
        <taxon>Stramenopiles</taxon>
        <taxon>Ochrophyta</taxon>
        <taxon>PX clade</taxon>
        <taxon>Phaeophyceae</taxon>
        <taxon>Ectocarpales</taxon>
        <taxon>Ectocarpaceae</taxon>
        <taxon>Ectocarpus</taxon>
    </lineage>
</organism>
<name>D8LU41_ECTSI</name>
<dbReference type="InParanoid" id="D8LU41"/>
<accession>D8LU41</accession>
<gene>
    <name evidence="1" type="ORF">Esi_0095_0025</name>
</gene>
<evidence type="ECO:0000313" key="2">
    <source>
        <dbReference type="Proteomes" id="UP000002630"/>
    </source>
</evidence>
<dbReference type="Proteomes" id="UP000002630">
    <property type="component" value="Linkage Group LG19"/>
</dbReference>
<dbReference type="AlphaFoldDB" id="D8LU41"/>
<reference evidence="1 2" key="1">
    <citation type="journal article" date="2010" name="Nature">
        <title>The Ectocarpus genome and the independent evolution of multicellularity in brown algae.</title>
        <authorList>
            <person name="Cock J.M."/>
            <person name="Sterck L."/>
            <person name="Rouze P."/>
            <person name="Scornet D."/>
            <person name="Allen A.E."/>
            <person name="Amoutzias G."/>
            <person name="Anthouard V."/>
            <person name="Artiguenave F."/>
            <person name="Aury J.M."/>
            <person name="Badger J.H."/>
            <person name="Beszteri B."/>
            <person name="Billiau K."/>
            <person name="Bonnet E."/>
            <person name="Bothwell J.H."/>
            <person name="Bowler C."/>
            <person name="Boyen C."/>
            <person name="Brownlee C."/>
            <person name="Carrano C.J."/>
            <person name="Charrier B."/>
            <person name="Cho G.Y."/>
            <person name="Coelho S.M."/>
            <person name="Collen J."/>
            <person name="Corre E."/>
            <person name="Da Silva C."/>
            <person name="Delage L."/>
            <person name="Delaroque N."/>
            <person name="Dittami S.M."/>
            <person name="Doulbeau S."/>
            <person name="Elias M."/>
            <person name="Farnham G."/>
            <person name="Gachon C.M."/>
            <person name="Gschloessl B."/>
            <person name="Heesch S."/>
            <person name="Jabbari K."/>
            <person name="Jubin C."/>
            <person name="Kawai H."/>
            <person name="Kimura K."/>
            <person name="Kloareg B."/>
            <person name="Kupper F.C."/>
            <person name="Lang D."/>
            <person name="Le Bail A."/>
            <person name="Leblanc C."/>
            <person name="Lerouge P."/>
            <person name="Lohr M."/>
            <person name="Lopez P.J."/>
            <person name="Martens C."/>
            <person name="Maumus F."/>
            <person name="Michel G."/>
            <person name="Miranda-Saavedra D."/>
            <person name="Morales J."/>
            <person name="Moreau H."/>
            <person name="Motomura T."/>
            <person name="Nagasato C."/>
            <person name="Napoli C.A."/>
            <person name="Nelson D.R."/>
            <person name="Nyvall-Collen P."/>
            <person name="Peters A.F."/>
            <person name="Pommier C."/>
            <person name="Potin P."/>
            <person name="Poulain J."/>
            <person name="Quesneville H."/>
            <person name="Read B."/>
            <person name="Rensing S.A."/>
            <person name="Ritter A."/>
            <person name="Rousvoal S."/>
            <person name="Samanta M."/>
            <person name="Samson G."/>
            <person name="Schroeder D.C."/>
            <person name="Segurens B."/>
            <person name="Strittmatter M."/>
            <person name="Tonon T."/>
            <person name="Tregear J.W."/>
            <person name="Valentin K."/>
            <person name="von Dassow P."/>
            <person name="Yamagishi T."/>
            <person name="Van de Peer Y."/>
            <person name="Wincker P."/>
        </authorList>
    </citation>
    <scope>NUCLEOTIDE SEQUENCE [LARGE SCALE GENOMIC DNA]</scope>
    <source>
        <strain evidence="2">Ec32 / CCAP1310/4</strain>
    </source>
</reference>
<protein>
    <submittedName>
        <fullName evidence="1">Uncharacterized protein</fullName>
    </submittedName>
</protein>
<dbReference type="EMBL" id="FN649744">
    <property type="protein sequence ID" value="CBN78083.1"/>
    <property type="molecule type" value="Genomic_DNA"/>
</dbReference>
<dbReference type="OrthoDB" id="10367135at2759"/>
<dbReference type="EMBL" id="FN649191">
    <property type="protein sequence ID" value="CBN78083.1"/>
    <property type="molecule type" value="Genomic_DNA"/>
</dbReference>
<sequence length="208" mass="23052">MDAATEGLAMDLKGVSLEDDASQVRRDDESTHLESTVAAVRCERREPFAMGLVDMAGEVLRSVTCLLEQHDMVILGGTCRSLRQIQRGFASGEEAFPLRPTVDERHGNEDNAVQVDTETGVLRKTPRPGMGTIMAKERVDKMTCYWEVNIQVFTGVRLEVGVATRRSIYRGGCDKDEVIFKVKGILSCGGKESLPCELVAWCKTVFFF</sequence>
<keyword evidence="2" id="KW-1185">Reference proteome</keyword>
<evidence type="ECO:0000313" key="1">
    <source>
        <dbReference type="EMBL" id="CBN78083.1"/>
    </source>
</evidence>
<proteinExistence type="predicted"/>